<comment type="subunit">
    <text evidence="3 11">Homodimer.</text>
</comment>
<dbReference type="Pfam" id="PF13292">
    <property type="entry name" value="DXP_synthase_N"/>
    <property type="match status" value="1"/>
</dbReference>
<evidence type="ECO:0000256" key="2">
    <source>
        <dbReference type="ARBA" id="ARBA00011081"/>
    </source>
</evidence>
<keyword evidence="14" id="KW-1185">Reference proteome</keyword>
<keyword evidence="7 11" id="KW-0784">Thiamine biosynthesis</keyword>
<dbReference type="GO" id="GO:0016114">
    <property type="term" value="P:terpenoid biosynthetic process"/>
    <property type="evidence" value="ECO:0007669"/>
    <property type="project" value="UniProtKB-UniRule"/>
</dbReference>
<feature type="binding site" evidence="11">
    <location>
        <position position="291"/>
    </location>
    <ligand>
        <name>thiamine diphosphate</name>
        <dbReference type="ChEBI" id="CHEBI:58937"/>
    </ligand>
</feature>
<dbReference type="PANTHER" id="PTHR43322">
    <property type="entry name" value="1-D-DEOXYXYLULOSE 5-PHOSPHATE SYNTHASE-RELATED"/>
    <property type="match status" value="1"/>
</dbReference>
<feature type="domain" description="Transketolase-like pyrimidine-binding" evidence="12">
    <location>
        <begin position="326"/>
        <end position="490"/>
    </location>
</feature>
<dbReference type="CDD" id="cd07033">
    <property type="entry name" value="TPP_PYR_DXS_TK_like"/>
    <property type="match status" value="1"/>
</dbReference>
<feature type="binding site" evidence="11">
    <location>
        <position position="78"/>
    </location>
    <ligand>
        <name>thiamine diphosphate</name>
        <dbReference type="ChEBI" id="CHEBI:58937"/>
    </ligand>
</feature>
<dbReference type="InterPro" id="IPR009014">
    <property type="entry name" value="Transketo_C/PFOR_II"/>
</dbReference>
<evidence type="ECO:0000256" key="6">
    <source>
        <dbReference type="ARBA" id="ARBA00022842"/>
    </source>
</evidence>
<sequence>MQITPGELLAQINTPDDLKKFPKDKLVQICDELRQFIVDNVSVYGGHFGASLGVVELTVALHYVLNTPEDQLVWDVGHQAYGHKILTGRKDKFHTNRVYGGISGFPKRKESQFDTFGVGHSSTSISAALGMAVASKYKNSNIQHVAVIGDGSMTGGMAFEAMNHAGVSDTNLLIILNDNCMSIDPNVGALKDYLTDITTSHTYNKVKDEVWKMLGKFSKFGSSAQEVLSKVEGAIKSALLKQSNLFESLNLRYFGPVDGHDVNHLVEILRDMKNIPGPKILHCITVKGKGYAPAENGNKTTWHAPGTFDKVTGEIFKKVPSTPQAPKYQDVFGHTLVELAEMNPKIMGITPAMPSGSSLNIMMKAMPDRAFDVGIAEQHAVTFSAGLATQGLVPFCNIYSTFMQRAYDQVVHDVCLQNLPVVFCLDRAGFVGADGPTHHGAYDIAYFRCVPNLVVSSPMNEEELRNLMYSASLHEGPYSIRYPRGNGVMPEWRTPFRLIPVGQGRIVKEGQDVAILSIGHIGNYAVEACSVLSKEGLDPAHYDMRFVKPLDEELLHEIFGKFKKVVTLEDGCLMGGFGSAVLEWMVDKGYSAQVKRLGIPDKVIEHGEQIELHRECGFDPDGIAAAVRSLSEVVRIS</sequence>
<reference evidence="14" key="1">
    <citation type="submission" date="2016-10" db="EMBL/GenBank/DDBJ databases">
        <authorList>
            <person name="Varghese N."/>
            <person name="Submissions S."/>
        </authorList>
    </citation>
    <scope>NUCLEOTIDE SEQUENCE [LARGE SCALE GENOMIC DNA]</scope>
    <source>
        <strain evidence="14">DSM 17298</strain>
    </source>
</reference>
<keyword evidence="4 11" id="KW-0808">Transferase</keyword>
<protein>
    <recommendedName>
        <fullName evidence="11">1-deoxy-D-xylulose-5-phosphate synthase</fullName>
        <ecNumber evidence="11">2.2.1.7</ecNumber>
    </recommendedName>
    <alternativeName>
        <fullName evidence="11">1-deoxyxylulose-5-phosphate synthase</fullName>
        <shortName evidence="11">DXP synthase</shortName>
        <shortName evidence="11">DXPS</shortName>
    </alternativeName>
</protein>
<feature type="binding site" evidence="11">
    <location>
        <position position="150"/>
    </location>
    <ligand>
        <name>Mg(2+)</name>
        <dbReference type="ChEBI" id="CHEBI:18420"/>
    </ligand>
</feature>
<comment type="cofactor">
    <cofactor evidence="11">
        <name>Mg(2+)</name>
        <dbReference type="ChEBI" id="CHEBI:18420"/>
    </cofactor>
    <text evidence="11">Binds 1 Mg(2+) ion per subunit.</text>
</comment>
<comment type="function">
    <text evidence="10 11">Catalyzes the acyloin condensation reaction between C atoms 2 and 3 of pyruvate and glyceraldehyde 3-phosphate to yield 1-deoxy-D-xylulose-5-phosphate (DXP).</text>
</comment>
<dbReference type="AlphaFoldDB" id="A0A1H5YDH3"/>
<dbReference type="InterPro" id="IPR020826">
    <property type="entry name" value="Transketolase_BS"/>
</dbReference>
<keyword evidence="6 11" id="KW-0460">Magnesium</keyword>
<comment type="catalytic activity">
    <reaction evidence="11">
        <text>D-glyceraldehyde 3-phosphate + pyruvate + H(+) = 1-deoxy-D-xylulose 5-phosphate + CO2</text>
        <dbReference type="Rhea" id="RHEA:12605"/>
        <dbReference type="ChEBI" id="CHEBI:15361"/>
        <dbReference type="ChEBI" id="CHEBI:15378"/>
        <dbReference type="ChEBI" id="CHEBI:16526"/>
        <dbReference type="ChEBI" id="CHEBI:57792"/>
        <dbReference type="ChEBI" id="CHEBI:59776"/>
        <dbReference type="EC" id="2.2.1.7"/>
    </reaction>
</comment>
<feature type="binding site" evidence="11">
    <location>
        <begin position="119"/>
        <end position="121"/>
    </location>
    <ligand>
        <name>thiamine diphosphate</name>
        <dbReference type="ChEBI" id="CHEBI:58937"/>
    </ligand>
</feature>
<dbReference type="PROSITE" id="PS00801">
    <property type="entry name" value="TRANSKETOLASE_1"/>
    <property type="match status" value="1"/>
</dbReference>
<evidence type="ECO:0000313" key="13">
    <source>
        <dbReference type="EMBL" id="SEG21775.1"/>
    </source>
</evidence>
<keyword evidence="8 11" id="KW-0786">Thiamine pyrophosphate</keyword>
<dbReference type="GO" id="GO:0030976">
    <property type="term" value="F:thiamine pyrophosphate binding"/>
    <property type="evidence" value="ECO:0007669"/>
    <property type="project" value="UniProtKB-UniRule"/>
</dbReference>
<dbReference type="Pfam" id="PF02780">
    <property type="entry name" value="Transketolase_C"/>
    <property type="match status" value="1"/>
</dbReference>
<dbReference type="GO" id="GO:0005829">
    <property type="term" value="C:cytosol"/>
    <property type="evidence" value="ECO:0007669"/>
    <property type="project" value="TreeGrafter"/>
</dbReference>
<gene>
    <name evidence="11" type="primary">dxs</name>
    <name evidence="13" type="ORF">SAMN03080598_02940</name>
</gene>
<dbReference type="UniPathway" id="UPA00064">
    <property type="reaction ID" value="UER00091"/>
</dbReference>
<dbReference type="NCBIfam" id="TIGR00204">
    <property type="entry name" value="dxs"/>
    <property type="match status" value="1"/>
</dbReference>
<dbReference type="FunFam" id="3.40.50.920:FF:000002">
    <property type="entry name" value="1-deoxy-D-xylulose-5-phosphate synthase"/>
    <property type="match status" value="1"/>
</dbReference>
<dbReference type="Pfam" id="PF02779">
    <property type="entry name" value="Transket_pyr"/>
    <property type="match status" value="1"/>
</dbReference>
<dbReference type="GO" id="GO:0019288">
    <property type="term" value="P:isopentenyl diphosphate biosynthetic process, methylerythritol 4-phosphate pathway"/>
    <property type="evidence" value="ECO:0007669"/>
    <property type="project" value="TreeGrafter"/>
</dbReference>
<accession>A0A1H5YDH3</accession>
<dbReference type="OrthoDB" id="9803371at2"/>
<dbReference type="EC" id="2.2.1.7" evidence="11"/>
<dbReference type="Gene3D" id="3.40.50.970">
    <property type="match status" value="2"/>
</dbReference>
<evidence type="ECO:0000256" key="3">
    <source>
        <dbReference type="ARBA" id="ARBA00011738"/>
    </source>
</evidence>
<name>A0A1H5YDH3_9BACT</name>
<feature type="binding site" evidence="11">
    <location>
        <position position="377"/>
    </location>
    <ligand>
        <name>thiamine diphosphate</name>
        <dbReference type="ChEBI" id="CHEBI:58937"/>
    </ligand>
</feature>
<organism evidence="13 14">
    <name type="scientific">Algoriphagus boritolerans DSM 17298 = JCM 18970</name>
    <dbReference type="NCBI Taxonomy" id="1120964"/>
    <lineage>
        <taxon>Bacteria</taxon>
        <taxon>Pseudomonadati</taxon>
        <taxon>Bacteroidota</taxon>
        <taxon>Cytophagia</taxon>
        <taxon>Cytophagales</taxon>
        <taxon>Cyclobacteriaceae</taxon>
        <taxon>Algoriphagus</taxon>
    </lineage>
</organism>
<dbReference type="SUPFAM" id="SSF52922">
    <property type="entry name" value="TK C-terminal domain-like"/>
    <property type="match status" value="1"/>
</dbReference>
<evidence type="ECO:0000313" key="14">
    <source>
        <dbReference type="Proteomes" id="UP000236736"/>
    </source>
</evidence>
<evidence type="ECO:0000259" key="12">
    <source>
        <dbReference type="SMART" id="SM00861"/>
    </source>
</evidence>
<dbReference type="GO" id="GO:0000287">
    <property type="term" value="F:magnesium ion binding"/>
    <property type="evidence" value="ECO:0007669"/>
    <property type="project" value="UniProtKB-UniRule"/>
</dbReference>
<dbReference type="RefSeq" id="WP_103925577.1">
    <property type="nucleotide sequence ID" value="NZ_FNVR01000018.1"/>
</dbReference>
<dbReference type="InterPro" id="IPR005477">
    <property type="entry name" value="Dxylulose-5-P_synthase"/>
</dbReference>
<dbReference type="GO" id="GO:0009228">
    <property type="term" value="P:thiamine biosynthetic process"/>
    <property type="evidence" value="ECO:0007669"/>
    <property type="project" value="UniProtKB-UniRule"/>
</dbReference>
<evidence type="ECO:0000256" key="5">
    <source>
        <dbReference type="ARBA" id="ARBA00022723"/>
    </source>
</evidence>
<feature type="binding site" evidence="11">
    <location>
        <begin position="151"/>
        <end position="152"/>
    </location>
    <ligand>
        <name>thiamine diphosphate</name>
        <dbReference type="ChEBI" id="CHEBI:58937"/>
    </ligand>
</feature>
<evidence type="ECO:0000256" key="10">
    <source>
        <dbReference type="ARBA" id="ARBA00055605"/>
    </source>
</evidence>
<dbReference type="InterPro" id="IPR033248">
    <property type="entry name" value="Transketolase_C"/>
</dbReference>
<dbReference type="InterPro" id="IPR049557">
    <property type="entry name" value="Transketolase_CS"/>
</dbReference>
<evidence type="ECO:0000256" key="8">
    <source>
        <dbReference type="ARBA" id="ARBA00023052"/>
    </source>
</evidence>
<dbReference type="NCBIfam" id="NF003933">
    <property type="entry name" value="PRK05444.2-2"/>
    <property type="match status" value="1"/>
</dbReference>
<dbReference type="InterPro" id="IPR029061">
    <property type="entry name" value="THDP-binding"/>
</dbReference>
<evidence type="ECO:0000256" key="9">
    <source>
        <dbReference type="ARBA" id="ARBA00023229"/>
    </source>
</evidence>
<dbReference type="Gene3D" id="3.40.50.920">
    <property type="match status" value="1"/>
</dbReference>
<dbReference type="GO" id="GO:0008661">
    <property type="term" value="F:1-deoxy-D-xylulose-5-phosphate synthase activity"/>
    <property type="evidence" value="ECO:0007669"/>
    <property type="project" value="UniProtKB-UniRule"/>
</dbReference>
<evidence type="ECO:0000256" key="11">
    <source>
        <dbReference type="HAMAP-Rule" id="MF_00315"/>
    </source>
</evidence>
<dbReference type="EMBL" id="FNVR01000018">
    <property type="protein sequence ID" value="SEG21775.1"/>
    <property type="molecule type" value="Genomic_DNA"/>
</dbReference>
<keyword evidence="5 11" id="KW-0479">Metal-binding</keyword>
<dbReference type="FunFam" id="3.40.50.970:FF:000005">
    <property type="entry name" value="1-deoxy-D-xylulose-5-phosphate synthase"/>
    <property type="match status" value="1"/>
</dbReference>
<keyword evidence="9 11" id="KW-0414">Isoprene biosynthesis</keyword>
<evidence type="ECO:0000256" key="4">
    <source>
        <dbReference type="ARBA" id="ARBA00022679"/>
    </source>
</evidence>
<dbReference type="STRING" id="1120964.GCA_001313265_04493"/>
<feature type="binding site" evidence="11">
    <location>
        <position position="179"/>
    </location>
    <ligand>
        <name>Mg(2+)</name>
        <dbReference type="ChEBI" id="CHEBI:18420"/>
    </ligand>
</feature>
<dbReference type="PROSITE" id="PS00802">
    <property type="entry name" value="TRANSKETOLASE_2"/>
    <property type="match status" value="1"/>
</dbReference>
<dbReference type="CDD" id="cd02007">
    <property type="entry name" value="TPP_DXS"/>
    <property type="match status" value="1"/>
</dbReference>
<dbReference type="SMART" id="SM00861">
    <property type="entry name" value="Transket_pyr"/>
    <property type="match status" value="1"/>
</dbReference>
<comment type="pathway">
    <text evidence="1 11">Metabolic intermediate biosynthesis; 1-deoxy-D-xylulose 5-phosphate biosynthesis; 1-deoxy-D-xylulose 5-phosphate from D-glyceraldehyde 3-phosphate and pyruvate: step 1/1.</text>
</comment>
<dbReference type="SUPFAM" id="SSF52518">
    <property type="entry name" value="Thiamin diphosphate-binding fold (THDP-binding)"/>
    <property type="match status" value="2"/>
</dbReference>
<feature type="binding site" evidence="11">
    <location>
        <position position="179"/>
    </location>
    <ligand>
        <name>thiamine diphosphate</name>
        <dbReference type="ChEBI" id="CHEBI:58937"/>
    </ligand>
</feature>
<evidence type="ECO:0000256" key="1">
    <source>
        <dbReference type="ARBA" id="ARBA00004980"/>
    </source>
</evidence>
<comment type="similarity">
    <text evidence="2 11">Belongs to the transketolase family. DXPS subfamily.</text>
</comment>
<evidence type="ECO:0000256" key="7">
    <source>
        <dbReference type="ARBA" id="ARBA00022977"/>
    </source>
</evidence>
<proteinExistence type="inferred from homology"/>
<dbReference type="HAMAP" id="MF_00315">
    <property type="entry name" value="DXP_synth"/>
    <property type="match status" value="1"/>
</dbReference>
<dbReference type="Proteomes" id="UP000236736">
    <property type="component" value="Unassembled WGS sequence"/>
</dbReference>
<comment type="cofactor">
    <cofactor evidence="11">
        <name>thiamine diphosphate</name>
        <dbReference type="ChEBI" id="CHEBI:58937"/>
    </cofactor>
    <text evidence="11">Binds 1 thiamine pyrophosphate per subunit.</text>
</comment>
<dbReference type="InterPro" id="IPR005475">
    <property type="entry name" value="Transketolase-like_Pyr-bd"/>
</dbReference>
<dbReference type="PANTHER" id="PTHR43322:SF5">
    <property type="entry name" value="1-DEOXY-D-XYLULOSE-5-PHOSPHATE SYNTHASE, CHLOROPLASTIC"/>
    <property type="match status" value="1"/>
</dbReference>